<name>H9V3M6_PINTA</name>
<accession>H9V3M6</accession>
<dbReference type="InterPro" id="IPR012417">
    <property type="entry name" value="CaM-bd_dom_pln"/>
</dbReference>
<dbReference type="EMBL" id="FJ052086">
    <property type="protein sequence ID" value="AFG44372.1"/>
    <property type="molecule type" value="Genomic_DNA"/>
</dbReference>
<evidence type="ECO:0000259" key="1">
    <source>
        <dbReference type="SMART" id="SM01054"/>
    </source>
</evidence>
<dbReference type="PANTHER" id="PTHR33923:SF2">
    <property type="entry name" value="CALMODULIN-BINDING PROTEIN-RELATED"/>
    <property type="match status" value="1"/>
</dbReference>
<dbReference type="EMBL" id="FJ052079">
    <property type="protein sequence ID" value="AFG44373.1"/>
    <property type="molecule type" value="Genomic_DNA"/>
</dbReference>
<dbReference type="EMBL" id="FJ052082">
    <property type="protein sequence ID" value="AFG44370.1"/>
    <property type="molecule type" value="Genomic_DNA"/>
</dbReference>
<gene>
    <name evidence="4" type="ORF">0_13398_02</name>
</gene>
<organism evidence="4">
    <name type="scientific">Pinus taeda</name>
    <name type="common">Loblolly pine</name>
    <dbReference type="NCBI Taxonomy" id="3352"/>
    <lineage>
        <taxon>Eukaryota</taxon>
        <taxon>Viridiplantae</taxon>
        <taxon>Streptophyta</taxon>
        <taxon>Embryophyta</taxon>
        <taxon>Tracheophyta</taxon>
        <taxon>Spermatophyta</taxon>
        <taxon>Pinopsida</taxon>
        <taxon>Pinidae</taxon>
        <taxon>Conifers I</taxon>
        <taxon>Pinales</taxon>
        <taxon>Pinaceae</taxon>
        <taxon>Pinus</taxon>
        <taxon>Pinus subgen. Pinus</taxon>
    </lineage>
</organism>
<evidence type="ECO:0000313" key="5">
    <source>
        <dbReference type="EMBL" id="AFG44370.1"/>
    </source>
</evidence>
<evidence type="ECO:0000313" key="8">
    <source>
        <dbReference type="EMBL" id="AFG44373.1"/>
    </source>
</evidence>
<evidence type="ECO:0000313" key="7">
    <source>
        <dbReference type="EMBL" id="AFG44372.1"/>
    </source>
</evidence>
<dbReference type="EMBL" id="FJ052076">
    <property type="protein sequence ID" value="AFG44369.1"/>
    <property type="molecule type" value="Genomic_DNA"/>
</dbReference>
<dbReference type="Pfam" id="PF07839">
    <property type="entry name" value="CaM_binding"/>
    <property type="match status" value="1"/>
</dbReference>
<dbReference type="AlphaFoldDB" id="H9V3M6"/>
<dbReference type="InterPro" id="IPR044681">
    <property type="entry name" value="PICBP-like"/>
</dbReference>
<feature type="domain" description="Calmodulin-binding" evidence="1">
    <location>
        <begin position="13"/>
        <end position="106"/>
    </location>
</feature>
<sequence length="132" mass="15174">SLEGLVAGYESVESDLKEYSHIAQENVNKHHVAESRISWRRRNARSFGDQIAEAEKVDLRHQTIEERRAAHEWMLDYALTQVVKKLSPLHERKVELLVEAFETVVPISKREANDLQHDAIGFANLRPMQACS</sequence>
<dbReference type="EMBL" id="FJ052083">
    <property type="protein sequence ID" value="AFG44368.1"/>
    <property type="molecule type" value="Genomic_DNA"/>
</dbReference>
<dbReference type="SMART" id="SM01054">
    <property type="entry name" value="CaM_binding"/>
    <property type="match status" value="1"/>
</dbReference>
<protein>
    <recommendedName>
        <fullName evidence="1">Calmodulin-binding domain-containing protein</fullName>
    </recommendedName>
</protein>
<evidence type="ECO:0000313" key="6">
    <source>
        <dbReference type="EMBL" id="AFG44371.1"/>
    </source>
</evidence>
<dbReference type="EMBL" id="FJ052080">
    <property type="protein sequence ID" value="AFG44371.1"/>
    <property type="molecule type" value="Genomic_DNA"/>
</dbReference>
<feature type="non-terminal residue" evidence="4">
    <location>
        <position position="1"/>
    </location>
</feature>
<evidence type="ECO:0000313" key="3">
    <source>
        <dbReference type="EMBL" id="AFG44368.1"/>
    </source>
</evidence>
<proteinExistence type="predicted"/>
<dbReference type="PANTHER" id="PTHR33923">
    <property type="entry name" value="CALMODULIN-BINDING PROTEIN-RELATED"/>
    <property type="match status" value="1"/>
</dbReference>
<dbReference type="GO" id="GO:0005516">
    <property type="term" value="F:calmodulin binding"/>
    <property type="evidence" value="ECO:0007669"/>
    <property type="project" value="InterPro"/>
</dbReference>
<reference evidence="4" key="1">
    <citation type="submission" date="2008-08" db="EMBL/GenBank/DDBJ databases">
        <title>Nucleotide Diversity and Divergence in the Loblolly Pine Gene Space.</title>
        <authorList>
            <person name="Neale D.B."/>
            <person name="Wegrzyn J.L."/>
            <person name="Lee J.M."/>
            <person name="Eckert A.J."/>
            <person name="Liechty J.D."/>
            <person name="Stevens K.A."/>
            <person name="Langley C.H."/>
        </authorList>
    </citation>
    <scope>NUCLEOTIDE SEQUENCE</scope>
    <source>
        <strain evidence="6">5058</strain>
        <strain evidence="5">5060</strain>
        <strain evidence="4">5061</strain>
        <strain evidence="7">5062</strain>
        <strain evidence="8">5068</strain>
        <strain evidence="3">5069</strain>
        <strain evidence="2">5074</strain>
        <tissue evidence="4">Megagametophyte</tissue>
    </source>
</reference>
<dbReference type="EMBL" id="FJ052090">
    <property type="protein sequence ID" value="AFG44367.1"/>
    <property type="molecule type" value="Genomic_DNA"/>
</dbReference>
<evidence type="ECO:0000313" key="2">
    <source>
        <dbReference type="EMBL" id="AFG44367.1"/>
    </source>
</evidence>
<evidence type="ECO:0000313" key="4">
    <source>
        <dbReference type="EMBL" id="AFG44369.1"/>
    </source>
</evidence>